<evidence type="ECO:0000256" key="4">
    <source>
        <dbReference type="ARBA" id="ARBA00022490"/>
    </source>
</evidence>
<feature type="compositionally biased region" description="Polar residues" evidence="14">
    <location>
        <begin position="467"/>
        <end position="484"/>
    </location>
</feature>
<dbReference type="SUPFAM" id="SSF48403">
    <property type="entry name" value="Ankyrin repeat"/>
    <property type="match status" value="1"/>
</dbReference>
<feature type="region of interest" description="Disordered" evidence="14">
    <location>
        <begin position="694"/>
        <end position="740"/>
    </location>
</feature>
<keyword evidence="5" id="KW-0597">Phosphoprotein</keyword>
<evidence type="ECO:0008006" key="20">
    <source>
        <dbReference type="Google" id="ProtNLM"/>
    </source>
</evidence>
<dbReference type="CDD" id="cd17225">
    <property type="entry name" value="RA_ASPP2"/>
    <property type="match status" value="1"/>
</dbReference>
<dbReference type="FunFam" id="1.25.40.20:FF:000008">
    <property type="entry name" value="Apoptosis-stimulating of p53 protein 2 isoform 1"/>
    <property type="match status" value="1"/>
</dbReference>
<feature type="region of interest" description="Disordered" evidence="14">
    <location>
        <begin position="764"/>
        <end position="789"/>
    </location>
</feature>
<dbReference type="InterPro" id="IPR048942">
    <property type="entry name" value="ASPP2-like_RA"/>
</dbReference>
<dbReference type="InterPro" id="IPR002110">
    <property type="entry name" value="Ankyrin_rpt"/>
</dbReference>
<dbReference type="InterPro" id="IPR047163">
    <property type="entry name" value="ASPP1/2"/>
</dbReference>
<dbReference type="Gene3D" id="3.10.20.90">
    <property type="entry name" value="Phosphatidylinositol 3-kinase Catalytic Subunit, Chain A, domain 1"/>
    <property type="match status" value="1"/>
</dbReference>
<feature type="region of interest" description="Disordered" evidence="14">
    <location>
        <begin position="597"/>
        <end position="661"/>
    </location>
</feature>
<keyword evidence="13" id="KW-0175">Coiled coil</keyword>
<dbReference type="GO" id="GO:0006915">
    <property type="term" value="P:apoptotic process"/>
    <property type="evidence" value="ECO:0007669"/>
    <property type="project" value="UniProtKB-KW"/>
</dbReference>
<dbReference type="SUPFAM" id="SSF50044">
    <property type="entry name" value="SH3-domain"/>
    <property type="match status" value="1"/>
</dbReference>
<comment type="subcellular location">
    <subcellularLocation>
        <location evidence="2">Cytoplasm</location>
    </subcellularLocation>
    <subcellularLocation>
        <location evidence="1">Nucleus</location>
    </subcellularLocation>
</comment>
<evidence type="ECO:0000259" key="16">
    <source>
        <dbReference type="PROSITE" id="PS50200"/>
    </source>
</evidence>
<evidence type="ECO:0000256" key="13">
    <source>
        <dbReference type="SAM" id="Coils"/>
    </source>
</evidence>
<keyword evidence="8 11" id="KW-0040">ANK repeat</keyword>
<gene>
    <name evidence="18" type="ORF">IHE44_0008966</name>
    <name evidence="17" type="ORF">IHE44_012936</name>
</gene>
<dbReference type="InterPro" id="IPR036028">
    <property type="entry name" value="SH3-like_dom_sf"/>
</dbReference>
<keyword evidence="19" id="KW-1185">Reference proteome</keyword>
<reference evidence="18" key="3">
    <citation type="submission" date="2022-01" db="EMBL/GenBank/DDBJ databases">
        <authorList>
            <person name="Rubenstein D.R."/>
        </authorList>
    </citation>
    <scope>NUCLEOTIDE SEQUENCE</scope>
    <source>
        <strain evidence="18">SS15</strain>
        <tissue evidence="18">Liver</tissue>
    </source>
</reference>
<dbReference type="Pfam" id="PF00018">
    <property type="entry name" value="SH3_1"/>
    <property type="match status" value="1"/>
</dbReference>
<keyword evidence="4" id="KW-0963">Cytoplasm</keyword>
<dbReference type="InterPro" id="IPR001452">
    <property type="entry name" value="SH3_domain"/>
</dbReference>
<feature type="compositionally biased region" description="Basic and acidic residues" evidence="14">
    <location>
        <begin position="1564"/>
        <end position="1578"/>
    </location>
</feature>
<evidence type="ECO:0000256" key="3">
    <source>
        <dbReference type="ARBA" id="ARBA00022443"/>
    </source>
</evidence>
<proteinExistence type="inferred from homology"/>
<dbReference type="Proteomes" id="UP000618051">
    <property type="component" value="Unassembled WGS sequence"/>
</dbReference>
<dbReference type="PANTHER" id="PTHR24131:SF8">
    <property type="entry name" value="APOPTOSIS-STIMULATING OF P53 PROTEIN 2"/>
    <property type="match status" value="1"/>
</dbReference>
<dbReference type="GO" id="GO:0005737">
    <property type="term" value="C:cytoplasm"/>
    <property type="evidence" value="ECO:0007669"/>
    <property type="project" value="UniProtKB-SubCell"/>
</dbReference>
<dbReference type="EMBL" id="JADDUC020000003">
    <property type="protein sequence ID" value="KAI1240542.1"/>
    <property type="molecule type" value="Genomic_DNA"/>
</dbReference>
<dbReference type="PROSITE" id="PS50297">
    <property type="entry name" value="ANK_REP_REGION"/>
    <property type="match status" value="2"/>
</dbReference>
<dbReference type="GO" id="GO:0002039">
    <property type="term" value="F:p53 binding"/>
    <property type="evidence" value="ECO:0007669"/>
    <property type="project" value="InterPro"/>
</dbReference>
<organism evidence="17">
    <name type="scientific">Lamprotornis superbus</name>
    <dbReference type="NCBI Taxonomy" id="245042"/>
    <lineage>
        <taxon>Eukaryota</taxon>
        <taxon>Metazoa</taxon>
        <taxon>Chordata</taxon>
        <taxon>Craniata</taxon>
        <taxon>Vertebrata</taxon>
        <taxon>Euteleostomi</taxon>
        <taxon>Archelosauria</taxon>
        <taxon>Archosauria</taxon>
        <taxon>Dinosauria</taxon>
        <taxon>Saurischia</taxon>
        <taxon>Theropoda</taxon>
        <taxon>Coelurosauria</taxon>
        <taxon>Aves</taxon>
        <taxon>Neognathae</taxon>
        <taxon>Neoaves</taxon>
        <taxon>Telluraves</taxon>
        <taxon>Australaves</taxon>
        <taxon>Passeriformes</taxon>
        <taxon>Sturnidae</taxon>
        <taxon>Lamprotornis</taxon>
    </lineage>
</organism>
<keyword evidence="6" id="KW-0053">Apoptosis</keyword>
<feature type="coiled-coil region" evidence="13">
    <location>
        <begin position="175"/>
        <end position="372"/>
    </location>
</feature>
<evidence type="ECO:0000256" key="11">
    <source>
        <dbReference type="PROSITE-ProRule" id="PRU00023"/>
    </source>
</evidence>
<dbReference type="EMBL" id="JADDUC010000067">
    <property type="protein sequence ID" value="KAG0120189.1"/>
    <property type="molecule type" value="Genomic_DNA"/>
</dbReference>
<dbReference type="InterPro" id="IPR000159">
    <property type="entry name" value="RA_dom"/>
</dbReference>
<keyword evidence="7" id="KW-0677">Repeat</keyword>
<dbReference type="Pfam" id="PF12796">
    <property type="entry name" value="Ank_2"/>
    <property type="match status" value="1"/>
</dbReference>
<feature type="region of interest" description="Disordered" evidence="14">
    <location>
        <begin position="1523"/>
        <end position="1593"/>
    </location>
</feature>
<evidence type="ECO:0000256" key="12">
    <source>
        <dbReference type="PROSITE-ProRule" id="PRU00192"/>
    </source>
</evidence>
<dbReference type="GO" id="GO:0005634">
    <property type="term" value="C:nucleus"/>
    <property type="evidence" value="ECO:0007669"/>
    <property type="project" value="UniProtKB-SubCell"/>
</dbReference>
<evidence type="ECO:0000256" key="1">
    <source>
        <dbReference type="ARBA" id="ARBA00004123"/>
    </source>
</evidence>
<dbReference type="FunFam" id="3.10.20.90:FF:000030">
    <property type="entry name" value="Apoptosis-stimulating of p53 protein 2 isoform 1"/>
    <property type="match status" value="1"/>
</dbReference>
<feature type="compositionally biased region" description="Low complexity" evidence="14">
    <location>
        <begin position="603"/>
        <end position="617"/>
    </location>
</feature>
<reference evidence="18 19" key="2">
    <citation type="journal article" date="2021" name="J. Hered.">
        <title>Feather Gene Expression Elucidates the Developmental Basis of Plumage Iridescence in African Starlings.</title>
        <authorList>
            <person name="Rubenstein D.R."/>
            <person name="Corvelo A."/>
            <person name="MacManes M.D."/>
            <person name="Maia R."/>
            <person name="Narzisi G."/>
            <person name="Rousaki A."/>
            <person name="Vandenabeele P."/>
            <person name="Shawkey M.D."/>
            <person name="Solomon J."/>
        </authorList>
    </citation>
    <scope>NUCLEOTIDE SEQUENCE [LARGE SCALE GENOMIC DNA]</scope>
    <source>
        <strain evidence="18">SS15</strain>
    </source>
</reference>
<dbReference type="Pfam" id="PF21801">
    <property type="entry name" value="ASPP2-like_RA"/>
    <property type="match status" value="1"/>
</dbReference>
<dbReference type="SMART" id="SM00326">
    <property type="entry name" value="SH3"/>
    <property type="match status" value="1"/>
</dbReference>
<name>A0A835NRT5_9PASS</name>
<keyword evidence="3 12" id="KW-0728">SH3 domain</keyword>
<feature type="domain" description="Ras-associating" evidence="16">
    <location>
        <begin position="44"/>
        <end position="127"/>
    </location>
</feature>
<keyword evidence="9" id="KW-0539">Nucleus</keyword>
<accession>A0A835NRT5</accession>
<dbReference type="PANTHER" id="PTHR24131">
    <property type="entry name" value="APOPTOSIS-STIMULATING OF P53 PROTEIN"/>
    <property type="match status" value="1"/>
</dbReference>
<dbReference type="InterPro" id="IPR036770">
    <property type="entry name" value="Ankyrin_rpt-contain_sf"/>
</dbReference>
<dbReference type="PROSITE" id="PS50002">
    <property type="entry name" value="SH3"/>
    <property type="match status" value="1"/>
</dbReference>
<feature type="domain" description="SH3" evidence="15">
    <location>
        <begin position="1121"/>
        <end position="1183"/>
    </location>
</feature>
<feature type="compositionally biased region" description="Polar residues" evidence="14">
    <location>
        <begin position="433"/>
        <end position="449"/>
    </location>
</feature>
<evidence type="ECO:0000256" key="9">
    <source>
        <dbReference type="ARBA" id="ARBA00023242"/>
    </source>
</evidence>
<feature type="repeat" description="ANK" evidence="11">
    <location>
        <begin position="1012"/>
        <end position="1044"/>
    </location>
</feature>
<dbReference type="OrthoDB" id="10038642at2759"/>
<sequence length="1657" mass="183840">MWPVHLLCSRRESGQRIKQHSLLPKWEMQATCGGLTFYKTFSGFDMFLTVYLSNNEQHFTEVPVTPETTCRDVVELCKEPGESECHLAEVWCGSERPVGDNERILDILQRFGMQRSEVRFFLRHERSPCREAVLSEIPNSRFQVDTSYCFSIESIVCHSCSIIMDVSAPRMDMTLAELQEMASRQQQQIEAQQQMLANKEQRLKFLKQQDQRQQQQAAEQEKLKRLKEIAENQEAKLKKVRALKGHVEQKRLSNGKLVEEIEQMNSLFQQKQRELVLAVSKVEELTRQLEMLKNGRIDGYHDNQSAVAELDRLYKELQLRNKLNQEQNAKLQQQRECLNKRNLEVAVMDKRVNELRERLWKKKAALQQKENVPVSSDGNLPQPVASAPSRVAAVGPYIQSSTMPRIASRPELLVKPAFSDGTQALQVPDGPLKTQTLPNMRAGNSSQIKTPAGSVVPNAKPSPSAPDWSSSNTDNHVNQGSALTSGKGIVTSEGQAAEGESFLRDKEKKVRPFSMFDSVDQSAGLGTLRKNQSSEDLLREAQTTNKTVTKVPPPVPTKPKQINLPYFGQASHLQPADTKLDGNLQKLPLAIAAMGNKQKPVAQQPSHPSQQIQQRISVPPAGSSSSQDQILPSAKQESPPAAAVRPFTPQPSKESSLPPFRKPQTVAASSIYSMYTQQQTAGKNFQQAVQSALTRAQTRGPHFPSGKHGKPGRPEPEVEAAASAHESHEPERIPRPLSPTKLLPFLSNPYRNQSDADLEALRKKLSNAPRPLKKRSSITEPEGPNGPNIQKLLYQRTTLAAMETISAPLHPSKQMASAASPESPVEIPNPYLSTESEKETAASMPEPAIAEETESTAAEQSEAAPPPTPLDTVPEAVSDTDELMQPKPEEPNLEAPLPLEVYMEEYPPYPPPPYPSGEPESLGEDSFNMRPPEVTGQFSLPPVQIQILQAFPTVANGKRTNLRKTGSERIGHGMRVKFNPLALLLDSSLEGEFDLVQRIIYEVEDPSMPNDEGITALHNAVCAGHTEIVKFLVQFGVNVNAADSDGWTPLHCAASCNNVQVCKFLVESGAAVFAMTYSDMQTAADKCEEMEEGYTQCSQFLYAELLCVFNVAGVQEKMGIMNKGVIYGLWDYEAQNEDELSMKEGDCMTILRREDEEEIEWWWARLNDKEGYVPRNLLGHSSCFHSPSKWEPTASQASWEQASHPCCVLSQAVSCQLSPAPLCVWPGCVSSTQTGRDQFPAGQVIHGTDTHPPLSKAQPLHFHAPSGDRCFQLVQSYTAIKADRNPKAADCLVTKCVLTEQGFEPNQTPHEVVKVNDEILVSKTSHDHLMELAVQFEPWKYNAKDFKDSISKEEVEQPYSQGHAESQVPFPNTNITLSPAKPEHPTAGNTSKQTLITDFPIAWDNTTPVFLQPPDAAERAHGRGHMENQATALGQSPGSDPAQVPSVLPWPWWRWPNLLVASAAAVGGRHSRLARILFKMLRSSKAEISASCGKEGNKFSTMIPLGKLANFKHPFEFSSLERKHEHQQFPEISTPGSKVCPRQEQPGEKAQPSHRLCPRTEFQPCRDKSRANSSKEAEVVQQERSQIRCGSREDSEAEVPILVGFKGGGHDDVFSCRELEPVQHLPEVDEASLLQLLSNSTHLSFDGKPSMGTALSH</sequence>
<feature type="compositionally biased region" description="Polar residues" evidence="14">
    <location>
        <begin position="1358"/>
        <end position="1377"/>
    </location>
</feature>
<evidence type="ECO:0000313" key="18">
    <source>
        <dbReference type="EMBL" id="KAI1240542.1"/>
    </source>
</evidence>
<dbReference type="GO" id="GO:0007165">
    <property type="term" value="P:signal transduction"/>
    <property type="evidence" value="ECO:0007669"/>
    <property type="project" value="InterPro"/>
</dbReference>
<feature type="region of interest" description="Disordered" evidence="14">
    <location>
        <begin position="1358"/>
        <end position="1391"/>
    </location>
</feature>
<evidence type="ECO:0000256" key="5">
    <source>
        <dbReference type="ARBA" id="ARBA00022553"/>
    </source>
</evidence>
<evidence type="ECO:0000259" key="15">
    <source>
        <dbReference type="PROSITE" id="PS50002"/>
    </source>
</evidence>
<dbReference type="SUPFAM" id="SSF54236">
    <property type="entry name" value="Ubiquitin-like"/>
    <property type="match status" value="1"/>
</dbReference>
<evidence type="ECO:0000256" key="7">
    <source>
        <dbReference type="ARBA" id="ARBA00022737"/>
    </source>
</evidence>
<feature type="region of interest" description="Disordered" evidence="14">
    <location>
        <begin position="811"/>
        <end position="875"/>
    </location>
</feature>
<dbReference type="InterPro" id="IPR029071">
    <property type="entry name" value="Ubiquitin-like_domsf"/>
</dbReference>
<evidence type="ECO:0000313" key="19">
    <source>
        <dbReference type="Proteomes" id="UP000618051"/>
    </source>
</evidence>
<dbReference type="SMART" id="SM00248">
    <property type="entry name" value="ANK"/>
    <property type="match status" value="2"/>
</dbReference>
<feature type="compositionally biased region" description="Basic and acidic residues" evidence="14">
    <location>
        <begin position="725"/>
        <end position="734"/>
    </location>
</feature>
<evidence type="ECO:0000256" key="8">
    <source>
        <dbReference type="ARBA" id="ARBA00023043"/>
    </source>
</evidence>
<evidence type="ECO:0000256" key="2">
    <source>
        <dbReference type="ARBA" id="ARBA00004496"/>
    </source>
</evidence>
<feature type="region of interest" description="Disordered" evidence="14">
    <location>
        <begin position="422"/>
        <end position="505"/>
    </location>
</feature>
<comment type="similarity">
    <text evidence="10">Belongs to the ASPP family.</text>
</comment>
<comment type="caution">
    <text evidence="17">The sequence shown here is derived from an EMBL/GenBank/DDBJ whole genome shotgun (WGS) entry which is preliminary data.</text>
</comment>
<dbReference type="PROSITE" id="PS50088">
    <property type="entry name" value="ANK_REPEAT"/>
    <property type="match status" value="2"/>
</dbReference>
<evidence type="ECO:0000256" key="10">
    <source>
        <dbReference type="ARBA" id="ARBA00061212"/>
    </source>
</evidence>
<dbReference type="GO" id="GO:0042981">
    <property type="term" value="P:regulation of apoptotic process"/>
    <property type="evidence" value="ECO:0007669"/>
    <property type="project" value="InterPro"/>
</dbReference>
<evidence type="ECO:0000313" key="17">
    <source>
        <dbReference type="EMBL" id="KAG0120189.1"/>
    </source>
</evidence>
<feature type="repeat" description="ANK" evidence="11">
    <location>
        <begin position="1045"/>
        <end position="1077"/>
    </location>
</feature>
<dbReference type="Gene3D" id="1.25.40.20">
    <property type="entry name" value="Ankyrin repeat-containing domain"/>
    <property type="match status" value="1"/>
</dbReference>
<dbReference type="PROSITE" id="PS50200">
    <property type="entry name" value="RA"/>
    <property type="match status" value="1"/>
</dbReference>
<reference evidence="17" key="1">
    <citation type="submission" date="2020-10" db="EMBL/GenBank/DDBJ databases">
        <title>Feather gene expression reveals the developmental basis of iridescence in African starlings.</title>
        <authorList>
            <person name="Rubenstein D.R."/>
        </authorList>
    </citation>
    <scope>NUCLEOTIDE SEQUENCE</scope>
    <source>
        <strain evidence="17">SS15</strain>
        <tissue evidence="17">Liver</tissue>
    </source>
</reference>
<evidence type="ECO:0000256" key="6">
    <source>
        <dbReference type="ARBA" id="ARBA00022703"/>
    </source>
</evidence>
<dbReference type="InterPro" id="IPR047166">
    <property type="entry name" value="ASPP2_RA"/>
</dbReference>
<protein>
    <recommendedName>
        <fullName evidence="20">Tumor protein p53 binding protein 2</fullName>
    </recommendedName>
</protein>
<evidence type="ECO:0000256" key="14">
    <source>
        <dbReference type="SAM" id="MobiDB-lite"/>
    </source>
</evidence>